<dbReference type="EMBL" id="BQXH01000007">
    <property type="protein sequence ID" value="GKS81312.1"/>
    <property type="molecule type" value="Genomic_DNA"/>
</dbReference>
<feature type="transmembrane region" description="Helical" evidence="1">
    <location>
        <begin position="36"/>
        <end position="56"/>
    </location>
</feature>
<evidence type="ECO:0000256" key="1">
    <source>
        <dbReference type="SAM" id="Phobius"/>
    </source>
</evidence>
<keyword evidence="1" id="KW-1133">Transmembrane helix</keyword>
<name>A0ABQ5JH47_9LACO</name>
<reference evidence="2" key="1">
    <citation type="journal article" date="2022" name="Int. J. Syst. Evol. Microbiol.">
        <title>A novel species of lactic acid bacteria, Ligilactobacillus pabuli sp. nov., isolated from alfalfa silage.</title>
        <authorList>
            <person name="Tohno M."/>
            <person name="Tanizawa Y."/>
            <person name="Sawada H."/>
            <person name="Sakamoto M."/>
            <person name="Ohkuma M."/>
            <person name="Kobayashi H."/>
        </authorList>
    </citation>
    <scope>NUCLEOTIDE SEQUENCE</scope>
    <source>
        <strain evidence="2">AF129</strain>
    </source>
</reference>
<accession>A0ABQ5JH47</accession>
<feature type="transmembrane region" description="Helical" evidence="1">
    <location>
        <begin position="63"/>
        <end position="80"/>
    </location>
</feature>
<feature type="transmembrane region" description="Helical" evidence="1">
    <location>
        <begin position="92"/>
        <end position="116"/>
    </location>
</feature>
<protein>
    <submittedName>
        <fullName evidence="2">Uncharacterized protein</fullName>
    </submittedName>
</protein>
<proteinExistence type="predicted"/>
<keyword evidence="3" id="KW-1185">Reference proteome</keyword>
<sequence>MWYRLLLLGILVFSLGVSYFVNQVRQKAPTILNHVIKIIFDTLSIISGTLIACQYLKVGQQQLGLVMILVSLLIILQIIVEILREPIKVNKFLLGILLIFPLFSSVYATSQFQAVTSSQEKRTQKRAKRENYVKTTANQNLRVRQQINNQLALLTEVTKKYANFVLVGGTTTPGIYVYAENATDDSQVFLVKANNMGKFTAIIPQAKLKNVANLKIYVNGISILNDDTVNKEQHAVADENLNLQKVAQEKTISDGFYHVGSDVKAGEYFLLSDGSGQISWSNGEQNSRSFDQSLYVKLAKDDLITIYNATLIPAVHNASFSSNEISNGMLKVGNDLAAGRYELKATADYAVAKIYKQPITSRLNEGQVLDSSSFELKRGQYVYLLNTKLLRK</sequence>
<keyword evidence="1" id="KW-0472">Membrane</keyword>
<keyword evidence="1" id="KW-0812">Transmembrane</keyword>
<gene>
    <name evidence="2" type="ORF">LPAF129_09980</name>
</gene>
<evidence type="ECO:0000313" key="2">
    <source>
        <dbReference type="EMBL" id="GKS81312.1"/>
    </source>
</evidence>
<evidence type="ECO:0000313" key="3">
    <source>
        <dbReference type="Proteomes" id="UP001055149"/>
    </source>
</evidence>
<comment type="caution">
    <text evidence="2">The sequence shown here is derived from an EMBL/GenBank/DDBJ whole genome shotgun (WGS) entry which is preliminary data.</text>
</comment>
<organism evidence="2 3">
    <name type="scientific">Ligilactobacillus pabuli</name>
    <dbReference type="NCBI Taxonomy" id="2886039"/>
    <lineage>
        <taxon>Bacteria</taxon>
        <taxon>Bacillati</taxon>
        <taxon>Bacillota</taxon>
        <taxon>Bacilli</taxon>
        <taxon>Lactobacillales</taxon>
        <taxon>Lactobacillaceae</taxon>
        <taxon>Ligilactobacillus</taxon>
    </lineage>
</organism>
<dbReference type="Proteomes" id="UP001055149">
    <property type="component" value="Unassembled WGS sequence"/>
</dbReference>
<dbReference type="RefSeq" id="WP_244055068.1">
    <property type="nucleotide sequence ID" value="NZ_BQXH01000007.1"/>
</dbReference>